<sequence>MLIAANISANFGEFVLVQLTADKFDNMVELKYTKAGYELVRHQSIHDMDEGDEELGEKILGTNELQKIVFFYRLVTFALGDDNYHEYEITLKVDVHDQPSYAVRGIIVQQIIDFPSLCNEKMDDEDYAEDEEKFEKYPVIGFYGNHSFI</sequence>
<dbReference type="Proteomes" id="UP000887578">
    <property type="component" value="Unplaced"/>
</dbReference>
<proteinExistence type="predicted"/>
<evidence type="ECO:0000313" key="1">
    <source>
        <dbReference type="Proteomes" id="UP000887578"/>
    </source>
</evidence>
<dbReference type="AlphaFoldDB" id="A0A914QIT3"/>
<dbReference type="WBParaSite" id="PDA_v2.g3379.t1">
    <property type="protein sequence ID" value="PDA_v2.g3379.t1"/>
    <property type="gene ID" value="PDA_v2.g3379"/>
</dbReference>
<reference evidence="2" key="1">
    <citation type="submission" date="2022-11" db="UniProtKB">
        <authorList>
            <consortium name="WormBaseParasite"/>
        </authorList>
    </citation>
    <scope>IDENTIFICATION</scope>
</reference>
<organism evidence="1 2">
    <name type="scientific">Panagrolaimus davidi</name>
    <dbReference type="NCBI Taxonomy" id="227884"/>
    <lineage>
        <taxon>Eukaryota</taxon>
        <taxon>Metazoa</taxon>
        <taxon>Ecdysozoa</taxon>
        <taxon>Nematoda</taxon>
        <taxon>Chromadorea</taxon>
        <taxon>Rhabditida</taxon>
        <taxon>Tylenchina</taxon>
        <taxon>Panagrolaimomorpha</taxon>
        <taxon>Panagrolaimoidea</taxon>
        <taxon>Panagrolaimidae</taxon>
        <taxon>Panagrolaimus</taxon>
    </lineage>
</organism>
<evidence type="ECO:0000313" key="2">
    <source>
        <dbReference type="WBParaSite" id="PDA_v2.g3379.t1"/>
    </source>
</evidence>
<protein>
    <submittedName>
        <fullName evidence="2">Uncharacterized protein</fullName>
    </submittedName>
</protein>
<keyword evidence="1" id="KW-1185">Reference proteome</keyword>
<name>A0A914QIT3_9BILA</name>
<accession>A0A914QIT3</accession>